<comment type="caution">
    <text evidence="3">The sequence shown here is derived from an EMBL/GenBank/DDBJ whole genome shotgun (WGS) entry which is preliminary data.</text>
</comment>
<dbReference type="RefSeq" id="WP_279951954.1">
    <property type="nucleotide sequence ID" value="NZ_BAABEN010000018.1"/>
</dbReference>
<gene>
    <name evidence="3" type="ORF">ACG5V6_00160</name>
</gene>
<dbReference type="NCBIfam" id="TIGR03083">
    <property type="entry name" value="maleylpyruvate isomerase family mycothiol-dependent enzyme"/>
    <property type="match status" value="1"/>
</dbReference>
<dbReference type="InterPro" id="IPR024344">
    <property type="entry name" value="MDMPI_metal-binding"/>
</dbReference>
<keyword evidence="4" id="KW-1185">Reference proteome</keyword>
<dbReference type="Pfam" id="PF11716">
    <property type="entry name" value="MDMPI_N"/>
    <property type="match status" value="1"/>
</dbReference>
<accession>A0ABW7HLC2</accession>
<dbReference type="SUPFAM" id="SSF109854">
    <property type="entry name" value="DinB/YfiT-like putative metalloenzymes"/>
    <property type="match status" value="1"/>
</dbReference>
<dbReference type="InterPro" id="IPR017517">
    <property type="entry name" value="Maleyloyr_isom"/>
</dbReference>
<protein>
    <submittedName>
        <fullName evidence="3">Maleylpyruvate isomerase family mycothiol-dependent enzyme</fullName>
    </submittedName>
</protein>
<feature type="region of interest" description="Disordered" evidence="1">
    <location>
        <begin position="162"/>
        <end position="189"/>
    </location>
</feature>
<name>A0ABW7HLC2_9ACTN</name>
<dbReference type="EMBL" id="JBIHMK010000001">
    <property type="protein sequence ID" value="MFH0246639.1"/>
    <property type="molecule type" value="Genomic_DNA"/>
</dbReference>
<reference evidence="3 4" key="1">
    <citation type="submission" date="2024-10" db="EMBL/GenBank/DDBJ databases">
        <authorList>
            <person name="Cho J.-C."/>
        </authorList>
    </citation>
    <scope>NUCLEOTIDE SEQUENCE [LARGE SCALE GENOMIC DNA]</scope>
    <source>
        <strain evidence="3 4">KCTC29696</strain>
    </source>
</reference>
<evidence type="ECO:0000256" key="1">
    <source>
        <dbReference type="SAM" id="MobiDB-lite"/>
    </source>
</evidence>
<dbReference type="Proteomes" id="UP001607069">
    <property type="component" value="Unassembled WGS sequence"/>
</dbReference>
<dbReference type="Gene3D" id="1.20.120.450">
    <property type="entry name" value="dinb family like domain"/>
    <property type="match status" value="1"/>
</dbReference>
<sequence length="234" mass="25363">MTETRDPWLPHRLLLTERDALLPLLRRTADGEYERRTACPGWTVREVLAHCSAVLLRIVEGRLEGAFTPEANAADVRERRDWSVSRILDELEEGFTEAGKVIAASDGDLDVIALGEWVHAGDVRDALGRPGAYEGPGAAEALAILTVASRVRSTPRVEAVLGGGGRLPFPENRSPASPASPTRRITLGNLVDGRPPARLETDVPTLIRLYSGRPVVGARYVLDGADESELVIYG</sequence>
<dbReference type="InterPro" id="IPR034660">
    <property type="entry name" value="DinB/YfiT-like"/>
</dbReference>
<organism evidence="3 4">
    <name type="scientific">Streptomyces chitinivorans</name>
    <dbReference type="NCBI Taxonomy" id="1257027"/>
    <lineage>
        <taxon>Bacteria</taxon>
        <taxon>Bacillati</taxon>
        <taxon>Actinomycetota</taxon>
        <taxon>Actinomycetes</taxon>
        <taxon>Kitasatosporales</taxon>
        <taxon>Streptomycetaceae</taxon>
        <taxon>Streptomyces</taxon>
    </lineage>
</organism>
<evidence type="ECO:0000313" key="4">
    <source>
        <dbReference type="Proteomes" id="UP001607069"/>
    </source>
</evidence>
<keyword evidence="3" id="KW-0413">Isomerase</keyword>
<evidence type="ECO:0000313" key="3">
    <source>
        <dbReference type="EMBL" id="MFH0246639.1"/>
    </source>
</evidence>
<feature type="domain" description="Mycothiol-dependent maleylpyruvate isomerase metal-binding" evidence="2">
    <location>
        <begin position="16"/>
        <end position="119"/>
    </location>
</feature>
<evidence type="ECO:0000259" key="2">
    <source>
        <dbReference type="Pfam" id="PF11716"/>
    </source>
</evidence>
<dbReference type="GO" id="GO:0016853">
    <property type="term" value="F:isomerase activity"/>
    <property type="evidence" value="ECO:0007669"/>
    <property type="project" value="UniProtKB-KW"/>
</dbReference>
<proteinExistence type="predicted"/>